<dbReference type="Gene3D" id="3.40.228.10">
    <property type="entry name" value="Dimethylsulfoxide Reductase, domain 2"/>
    <property type="match status" value="1"/>
</dbReference>
<dbReference type="PROSITE" id="PS51669">
    <property type="entry name" value="4FE4S_MOW_BIS_MGD"/>
    <property type="match status" value="1"/>
</dbReference>
<dbReference type="GO" id="GO:0042128">
    <property type="term" value="P:nitrate assimilation"/>
    <property type="evidence" value="ECO:0007669"/>
    <property type="project" value="UniProtKB-KW"/>
</dbReference>
<keyword evidence="4" id="KW-0004">4Fe-4S</keyword>
<dbReference type="Pfam" id="PF04879">
    <property type="entry name" value="Molybdop_Fe4S4"/>
    <property type="match status" value="1"/>
</dbReference>
<dbReference type="OrthoDB" id="9816402at2"/>
<evidence type="ECO:0000256" key="5">
    <source>
        <dbReference type="ARBA" id="ARBA00022505"/>
    </source>
</evidence>
<keyword evidence="8" id="KW-0408">Iron</keyword>
<dbReference type="PANTHER" id="PTHR43105:SF9">
    <property type="entry name" value="NADPH-FE(3+) OXIDOREDUCTASE SUBUNIT ALPHA"/>
    <property type="match status" value="1"/>
</dbReference>
<evidence type="ECO:0000313" key="12">
    <source>
        <dbReference type="EMBL" id="KKC33092.1"/>
    </source>
</evidence>
<dbReference type="InterPro" id="IPR041957">
    <property type="entry name" value="CT_Nitrate-R-NapA-like"/>
</dbReference>
<keyword evidence="10" id="KW-0534">Nitrate assimilation</keyword>
<dbReference type="InterPro" id="IPR006656">
    <property type="entry name" value="Mopterin_OxRdtase"/>
</dbReference>
<dbReference type="SMART" id="SM00926">
    <property type="entry name" value="Molybdop_Fe4S4"/>
    <property type="match status" value="1"/>
</dbReference>
<dbReference type="InterPro" id="IPR009010">
    <property type="entry name" value="Asp_de-COase-like_dom_sf"/>
</dbReference>
<dbReference type="GO" id="GO:0046872">
    <property type="term" value="F:metal ion binding"/>
    <property type="evidence" value="ECO:0007669"/>
    <property type="project" value="UniProtKB-KW"/>
</dbReference>
<comment type="cofactor">
    <cofactor evidence="1">
        <name>Mo-bis(molybdopterin guanine dinucleotide)</name>
        <dbReference type="ChEBI" id="CHEBI:60539"/>
    </cofactor>
</comment>
<dbReference type="GO" id="GO:1990204">
    <property type="term" value="C:oxidoreductase complex"/>
    <property type="evidence" value="ECO:0007669"/>
    <property type="project" value="UniProtKB-ARBA"/>
</dbReference>
<comment type="similarity">
    <text evidence="3">Belongs to the prokaryotic molybdopterin-containing oxidoreductase family. NasA/NapA/NarB subfamily.</text>
</comment>
<dbReference type="Pfam" id="PF01568">
    <property type="entry name" value="Molydop_binding"/>
    <property type="match status" value="1"/>
</dbReference>
<feature type="domain" description="4Fe-4S Mo/W bis-MGD-type" evidence="11">
    <location>
        <begin position="7"/>
        <end position="63"/>
    </location>
</feature>
<dbReference type="RefSeq" id="WP_046170993.1">
    <property type="nucleotide sequence ID" value="NZ_FOMB01000012.1"/>
</dbReference>
<dbReference type="CDD" id="cd02754">
    <property type="entry name" value="MopB_Nitrate-R-NapA-like"/>
    <property type="match status" value="1"/>
</dbReference>
<dbReference type="Gene3D" id="1.10.10.1100">
    <property type="entry name" value="BFD-like [2Fe-2S]-binding domain"/>
    <property type="match status" value="1"/>
</dbReference>
<evidence type="ECO:0000256" key="3">
    <source>
        <dbReference type="ARBA" id="ARBA00008747"/>
    </source>
</evidence>
<dbReference type="PATRIC" id="fig|728005.3.peg.258"/>
<dbReference type="InterPro" id="IPR050123">
    <property type="entry name" value="Prok_molybdopt-oxidoreductase"/>
</dbReference>
<name>A0A0F5PWQ0_9HYPH</name>
<dbReference type="EMBL" id="LAPV01000113">
    <property type="protein sequence ID" value="KKC33092.1"/>
    <property type="molecule type" value="Genomic_DNA"/>
</dbReference>
<evidence type="ECO:0000256" key="10">
    <source>
        <dbReference type="ARBA" id="ARBA00023063"/>
    </source>
</evidence>
<evidence type="ECO:0000256" key="7">
    <source>
        <dbReference type="ARBA" id="ARBA00023002"/>
    </source>
</evidence>
<evidence type="ECO:0000256" key="6">
    <source>
        <dbReference type="ARBA" id="ARBA00022723"/>
    </source>
</evidence>
<dbReference type="GO" id="GO:0051539">
    <property type="term" value="F:4 iron, 4 sulfur cluster binding"/>
    <property type="evidence" value="ECO:0007669"/>
    <property type="project" value="UniProtKB-KW"/>
</dbReference>
<keyword evidence="9" id="KW-0411">Iron-sulfur</keyword>
<dbReference type="CDD" id="cd02791">
    <property type="entry name" value="MopB_CT_Nitrate-R-NapA-like"/>
    <property type="match status" value="1"/>
</dbReference>
<dbReference type="PROSITE" id="PS00551">
    <property type="entry name" value="MOLYBDOPTERIN_PROK_1"/>
    <property type="match status" value="1"/>
</dbReference>
<dbReference type="AlphaFoldDB" id="A0A0F5PWQ0"/>
<dbReference type="InterPro" id="IPR041854">
    <property type="entry name" value="BFD-like_2Fe2S-bd_dom_sf"/>
</dbReference>
<evidence type="ECO:0000256" key="1">
    <source>
        <dbReference type="ARBA" id="ARBA00001942"/>
    </source>
</evidence>
<keyword evidence="6" id="KW-0479">Metal-binding</keyword>
<dbReference type="Gene3D" id="2.20.25.90">
    <property type="entry name" value="ADC-like domains"/>
    <property type="match status" value="1"/>
</dbReference>
<organism evidence="13 15">
    <name type="scientific">Devosia psychrophila</name>
    <dbReference type="NCBI Taxonomy" id="728005"/>
    <lineage>
        <taxon>Bacteria</taxon>
        <taxon>Pseudomonadati</taxon>
        <taxon>Pseudomonadota</taxon>
        <taxon>Alphaproteobacteria</taxon>
        <taxon>Hyphomicrobiales</taxon>
        <taxon>Devosiaceae</taxon>
        <taxon>Devosia</taxon>
    </lineage>
</organism>
<dbReference type="InterPro" id="IPR006657">
    <property type="entry name" value="MoPterin_dinucl-bd_dom"/>
</dbReference>
<evidence type="ECO:0000313" key="15">
    <source>
        <dbReference type="Proteomes" id="UP000182258"/>
    </source>
</evidence>
<dbReference type="SUPFAM" id="SSF53706">
    <property type="entry name" value="Formate dehydrogenase/DMSO reductase, domains 1-3"/>
    <property type="match status" value="1"/>
</dbReference>
<evidence type="ECO:0000313" key="14">
    <source>
        <dbReference type="Proteomes" id="UP000033519"/>
    </source>
</evidence>
<evidence type="ECO:0000256" key="4">
    <source>
        <dbReference type="ARBA" id="ARBA00022485"/>
    </source>
</evidence>
<dbReference type="Gene3D" id="2.40.40.20">
    <property type="match status" value="1"/>
</dbReference>
<dbReference type="Pfam" id="PF00384">
    <property type="entry name" value="Molybdopterin"/>
    <property type="match status" value="1"/>
</dbReference>
<evidence type="ECO:0000256" key="2">
    <source>
        <dbReference type="ARBA" id="ARBA00001966"/>
    </source>
</evidence>
<dbReference type="PANTHER" id="PTHR43105">
    <property type="entry name" value="RESPIRATORY NITRATE REDUCTASE"/>
    <property type="match status" value="1"/>
</dbReference>
<dbReference type="GO" id="GO:0043546">
    <property type="term" value="F:molybdopterin cofactor binding"/>
    <property type="evidence" value="ECO:0007669"/>
    <property type="project" value="InterPro"/>
</dbReference>
<reference evidence="13 15" key="2">
    <citation type="submission" date="2016-10" db="EMBL/GenBank/DDBJ databases">
        <authorList>
            <person name="de Groot N.N."/>
        </authorList>
    </citation>
    <scope>NUCLEOTIDE SEQUENCE [LARGE SCALE GENOMIC DNA]</scope>
    <source>
        <strain evidence="13 15">CGMCC 1.10210</strain>
    </source>
</reference>
<dbReference type="InterPro" id="IPR007419">
    <property type="entry name" value="BFD-like_2Fe2S-bd_dom"/>
</dbReference>
<dbReference type="Gene3D" id="3.40.50.740">
    <property type="match status" value="1"/>
</dbReference>
<protein>
    <submittedName>
        <fullName evidence="12 13">Nitrate reductase</fullName>
    </submittedName>
</protein>
<reference evidence="12 14" key="1">
    <citation type="submission" date="2015-03" db="EMBL/GenBank/DDBJ databases">
        <authorList>
            <person name="Lepp D."/>
            <person name="Hassan Y.I."/>
            <person name="Li X.-Z."/>
            <person name="Zhou T."/>
        </authorList>
    </citation>
    <scope>NUCLEOTIDE SEQUENCE [LARGE SCALE GENOMIC DNA]</scope>
    <source>
        <strain evidence="12 14">Cr7-05</strain>
    </source>
</reference>
<dbReference type="Pfam" id="PF04324">
    <property type="entry name" value="Fer2_BFD"/>
    <property type="match status" value="1"/>
</dbReference>
<accession>A0A0F5PWQ0</accession>
<dbReference type="GO" id="GO:0016491">
    <property type="term" value="F:oxidoreductase activity"/>
    <property type="evidence" value="ECO:0007669"/>
    <property type="project" value="UniProtKB-KW"/>
</dbReference>
<comment type="cofactor">
    <cofactor evidence="2">
        <name>[4Fe-4S] cluster</name>
        <dbReference type="ChEBI" id="CHEBI:49883"/>
    </cofactor>
</comment>
<dbReference type="Proteomes" id="UP000033519">
    <property type="component" value="Unassembled WGS sequence"/>
</dbReference>
<dbReference type="InterPro" id="IPR027467">
    <property type="entry name" value="MopterinOxRdtase_cofactor_BS"/>
</dbReference>
<gene>
    <name evidence="13" type="ORF">SAMN04488059_1123</name>
    <name evidence="12" type="ORF">WH91_10675</name>
</gene>
<dbReference type="GO" id="GO:0016020">
    <property type="term" value="C:membrane"/>
    <property type="evidence" value="ECO:0007669"/>
    <property type="project" value="TreeGrafter"/>
</dbReference>
<keyword evidence="14" id="KW-1185">Reference proteome</keyword>
<dbReference type="Proteomes" id="UP000182258">
    <property type="component" value="Unassembled WGS sequence"/>
</dbReference>
<keyword evidence="5" id="KW-0500">Molybdenum</keyword>
<evidence type="ECO:0000256" key="9">
    <source>
        <dbReference type="ARBA" id="ARBA00023014"/>
    </source>
</evidence>
<evidence type="ECO:0000259" key="11">
    <source>
        <dbReference type="PROSITE" id="PS51669"/>
    </source>
</evidence>
<dbReference type="STRING" id="728005.SAMN04488059_1123"/>
<dbReference type="GO" id="GO:0045333">
    <property type="term" value="P:cellular respiration"/>
    <property type="evidence" value="ECO:0007669"/>
    <property type="project" value="UniProtKB-ARBA"/>
</dbReference>
<sequence>MNQPVTSTVVRTTCPYCGVGCGVLATPQPDGSVSIAGDPDHPANFGRLCSKGSALGETLSLDGRLLYPESDGARVTWDQALDRVANTFKQAIADYGPDSVAIYGSGQLLTEDYYVANKLMKGFIGSANMDTNSRLCMASSVAGHKRAFGSDTVPGNYEDLELADLIVLVGSNLGWCHPVLYQRIVRAKAERPNMRVVLIDPRRTVSADIADLHLAVQSDGDSALFVGLLGYLARTGITAPDFMENHTSGAEAALLVAEDWPVSRIAEVTGLSEKSVQLFYDWFAKTEKTVTVYSQGVNQSSSGTDKVNAIINCHLLTGRIGRPGMGPFSVTGQPNAMGGREVGGLANILAAHMDFTPDAIDRVGRFWGSDNVATKPGLKAVDLFAAMGRGEIKAVWIMATNPVDSMPEADAVRAALAACPFVVVSDISDRTDTGRTAHVRLPAAGWGEKDGTVTNSERRISRQRPFLALPGEARPDWWIIKEVGNRMGFEHGFAYFSPAEIFAEHVALTAFENHGSRDLDLSGLVGVDYASLPPTQWPVRHKPAARMFGDGHFFTPDGKARFVPVLPPPPFAPLPGTFILNTGRVRDHWHTMTRTGKTPRLSAHYAEPFVEIHPADADRLNIRPATLVQLSNRHASAVVRALVTDRQRRGHLFVPMHWTDQFASNGRIDALVTAKVDPFSAQPALKMAEVHAEPIHTRLYGFFVSAQRPMLDTGYWAVAEAIGGMRGELAWFDEAADWDGWLRSAFALPAGASVQSVLDARSGRRSFAVLDNGRLVAALYTSPDPVLVSRQWAVGLLTAESLNASTVLAGRPGADMPDSGAIVCSCFSVGSNTIAAAVTDQGCTTVEAVGACTKAGTNCGSCRAEIRGIIDAHRLAAAE</sequence>
<dbReference type="EMBL" id="FOMB01000012">
    <property type="protein sequence ID" value="SFC82045.1"/>
    <property type="molecule type" value="Genomic_DNA"/>
</dbReference>
<evidence type="ECO:0000313" key="13">
    <source>
        <dbReference type="EMBL" id="SFC82045.1"/>
    </source>
</evidence>
<dbReference type="InterPro" id="IPR006963">
    <property type="entry name" value="Mopterin_OxRdtase_4Fe-4S_dom"/>
</dbReference>
<proteinExistence type="inferred from homology"/>
<keyword evidence="7" id="KW-0560">Oxidoreductase</keyword>
<evidence type="ECO:0000256" key="8">
    <source>
        <dbReference type="ARBA" id="ARBA00023004"/>
    </source>
</evidence>
<dbReference type="SUPFAM" id="SSF50692">
    <property type="entry name" value="ADC-like"/>
    <property type="match status" value="1"/>
</dbReference>